<evidence type="ECO:0000313" key="2">
    <source>
        <dbReference type="Proteomes" id="UP000324222"/>
    </source>
</evidence>
<dbReference type="Proteomes" id="UP000324222">
    <property type="component" value="Unassembled WGS sequence"/>
</dbReference>
<accession>A0A5B7IUN2</accession>
<keyword evidence="2" id="KW-1185">Reference proteome</keyword>
<name>A0A5B7IUN2_PORTR</name>
<comment type="caution">
    <text evidence="1">The sequence shown here is derived from an EMBL/GenBank/DDBJ whole genome shotgun (WGS) entry which is preliminary data.</text>
</comment>
<reference evidence="1 2" key="1">
    <citation type="submission" date="2019-05" db="EMBL/GenBank/DDBJ databases">
        <title>Another draft genome of Portunus trituberculatus and its Hox gene families provides insights of decapod evolution.</title>
        <authorList>
            <person name="Jeong J.-H."/>
            <person name="Song I."/>
            <person name="Kim S."/>
            <person name="Choi T."/>
            <person name="Kim D."/>
            <person name="Ryu S."/>
            <person name="Kim W."/>
        </authorList>
    </citation>
    <scope>NUCLEOTIDE SEQUENCE [LARGE SCALE GENOMIC DNA]</scope>
    <source>
        <tissue evidence="1">Muscle</tissue>
    </source>
</reference>
<organism evidence="1 2">
    <name type="scientific">Portunus trituberculatus</name>
    <name type="common">Swimming crab</name>
    <name type="synonym">Neptunus trituberculatus</name>
    <dbReference type="NCBI Taxonomy" id="210409"/>
    <lineage>
        <taxon>Eukaryota</taxon>
        <taxon>Metazoa</taxon>
        <taxon>Ecdysozoa</taxon>
        <taxon>Arthropoda</taxon>
        <taxon>Crustacea</taxon>
        <taxon>Multicrustacea</taxon>
        <taxon>Malacostraca</taxon>
        <taxon>Eumalacostraca</taxon>
        <taxon>Eucarida</taxon>
        <taxon>Decapoda</taxon>
        <taxon>Pleocyemata</taxon>
        <taxon>Brachyura</taxon>
        <taxon>Eubrachyura</taxon>
        <taxon>Portunoidea</taxon>
        <taxon>Portunidae</taxon>
        <taxon>Portuninae</taxon>
        <taxon>Portunus</taxon>
    </lineage>
</organism>
<protein>
    <submittedName>
        <fullName evidence="1">Uncharacterized protein</fullName>
    </submittedName>
</protein>
<gene>
    <name evidence="1" type="ORF">E2C01_079940</name>
</gene>
<dbReference type="EMBL" id="VSRR010067563">
    <property type="protein sequence ID" value="MPC85177.1"/>
    <property type="molecule type" value="Genomic_DNA"/>
</dbReference>
<dbReference type="AlphaFoldDB" id="A0A5B7IUN2"/>
<sequence length="97" mass="11061">MKNERMLVTDVLASVLPKDSEKDRGKIVREASTWSEFGWKQRFASRRVLFRGVALLTRVGLLEASVVTEAVTSRVFSVCGIMEYNGYSVLDMVFRRI</sequence>
<proteinExistence type="predicted"/>
<evidence type="ECO:0000313" key="1">
    <source>
        <dbReference type="EMBL" id="MPC85177.1"/>
    </source>
</evidence>